<keyword evidence="4" id="KW-0677">Repeat</keyword>
<dbReference type="PANTHER" id="PTHR46613:SF1">
    <property type="entry name" value="RADIAL SPOKE HEAD 10 HOMOLOG B-RELATED"/>
    <property type="match status" value="1"/>
</dbReference>
<keyword evidence="6" id="KW-0969">Cilium</keyword>
<evidence type="ECO:0000256" key="5">
    <source>
        <dbReference type="ARBA" id="ARBA00022846"/>
    </source>
</evidence>
<accession>A0A7J6AR37</accession>
<gene>
    <name evidence="10" type="ORF">AMELA_G00114530</name>
</gene>
<sequence>MAEEGTAPEKSDGMTREEFPRRETETSPASSVVSEARADFTPSAAALETEETAEPEIPAVQVLSDLVLQRYEGGTCGELFHGEGVAYFRGGHVYKGSFVDGCMHGHGEYTWADGLKYEGDFESNAPMGHGTYTWFDCSTYEGEVCNGICHGTGTYKSPKTSTIYRGQWHKGKRHGKGTMYYNQEATSWYKGDWENNQREGWGMRCYPSGDTYEGQWKNSIRHGEGTMKWIQLGQQYSGQWLNGFQHGHGTHTWFLRRVFGSQYPLRNEYTGEFAQGARHGQGTFVYASGSVYSGCWKNNKKHGQGKFVYKNGRIYEEEFINDRMAEFPASSIISRALGGLPSRPEESVGCASLLGPDLALNIDTLLNRIPEVQRREELKQVEFAIMRHIALLRSIYSLYSSLGHENSPDNTFLLSHLQFCRFLKDCSVHQHGLTLAQLDRLINKDISPGNVNTPFSTMLLRKWISCIVIAAYHIYHRDLESSSNVLAECFSKLMKQNIIPNSKNVKGLLYCQPLRAVIGKNYTDRCWDIYQTVPKVSSTTISDIMSARHFIWLFKLLGLFDHTLTTRRLLEILSHENPAIYSSTHSNLDLEITFLEFFEALLGCAEVKNTHGARTAQPRQCDLGYHDETTSRDQMKNSSILNQLASPQEYESTVLSSSTIISSASSSVNSLEEFKPKATPQSSLSEEIQLKDQGIDLFEMAVTNTSEMELHKQTTSSVLVEYTQVTKPPSIRKWVAEEGRLEDQLKSWINRIHQFFTHTFFPAYEHNLVLKKEMQEERQRQITDNRVTLEKAKANAKLRELQREEEERSKDKEEEDVKRSPVLIDLNNSSAALTTPVASSNSVDLKQSPANKKKKKRK</sequence>
<feature type="compositionally biased region" description="Basic and acidic residues" evidence="9">
    <location>
        <begin position="7"/>
        <end position="25"/>
    </location>
</feature>
<dbReference type="Proteomes" id="UP000593565">
    <property type="component" value="Unassembled WGS sequence"/>
</dbReference>
<dbReference type="SMART" id="SM00698">
    <property type="entry name" value="MORN"/>
    <property type="match status" value="9"/>
</dbReference>
<reference evidence="10 11" key="1">
    <citation type="submission" date="2020-02" db="EMBL/GenBank/DDBJ databases">
        <title>A chromosome-scale genome assembly of the black bullhead catfish (Ameiurus melas).</title>
        <authorList>
            <person name="Wen M."/>
            <person name="Zham M."/>
            <person name="Cabau C."/>
            <person name="Klopp C."/>
            <person name="Donnadieu C."/>
            <person name="Roques C."/>
            <person name="Bouchez O."/>
            <person name="Lampietro C."/>
            <person name="Jouanno E."/>
            <person name="Herpin A."/>
            <person name="Louis A."/>
            <person name="Berthelot C."/>
            <person name="Parey E."/>
            <person name="Roest-Crollius H."/>
            <person name="Braasch I."/>
            <person name="Postlethwait J."/>
            <person name="Robinson-Rechavi M."/>
            <person name="Echchiki A."/>
            <person name="Begum T."/>
            <person name="Montfort J."/>
            <person name="Schartl M."/>
            <person name="Bobe J."/>
            <person name="Guiguen Y."/>
        </authorList>
    </citation>
    <scope>NUCLEOTIDE SEQUENCE [LARGE SCALE GENOMIC DNA]</scope>
    <source>
        <strain evidence="10">M_S1</strain>
        <tissue evidence="10">Blood</tissue>
    </source>
</reference>
<feature type="compositionally biased region" description="Polar residues" evidence="9">
    <location>
        <begin position="826"/>
        <end position="850"/>
    </location>
</feature>
<proteinExistence type="predicted"/>
<comment type="subcellular location">
    <subcellularLocation>
        <location evidence="1">Cell projection</location>
        <location evidence="1">Cilium</location>
        <location evidence="1">Flagellum</location>
    </subcellularLocation>
    <subcellularLocation>
        <location evidence="2">Cytoplasm</location>
        <location evidence="2">Cytoskeleton</location>
        <location evidence="2">Cilium axoneme</location>
    </subcellularLocation>
</comment>
<dbReference type="Gene3D" id="2.20.110.10">
    <property type="entry name" value="Histone H3 K4-specific methyltransferase SET7/9 N-terminal domain"/>
    <property type="match status" value="5"/>
</dbReference>
<comment type="caution">
    <text evidence="10">The sequence shown here is derived from an EMBL/GenBank/DDBJ whole genome shotgun (WGS) entry which is preliminary data.</text>
</comment>
<evidence type="ECO:0000256" key="2">
    <source>
        <dbReference type="ARBA" id="ARBA00004430"/>
    </source>
</evidence>
<evidence type="ECO:0000256" key="9">
    <source>
        <dbReference type="SAM" id="MobiDB-lite"/>
    </source>
</evidence>
<evidence type="ECO:0000313" key="10">
    <source>
        <dbReference type="EMBL" id="KAF4085230.1"/>
    </source>
</evidence>
<feature type="compositionally biased region" description="Basic and acidic residues" evidence="9">
    <location>
        <begin position="798"/>
        <end position="819"/>
    </location>
</feature>
<dbReference type="AlphaFoldDB" id="A0A7J6AR37"/>
<keyword evidence="7" id="KW-0206">Cytoskeleton</keyword>
<organism evidence="10 11">
    <name type="scientific">Ameiurus melas</name>
    <name type="common">Black bullhead</name>
    <name type="synonym">Silurus melas</name>
    <dbReference type="NCBI Taxonomy" id="219545"/>
    <lineage>
        <taxon>Eukaryota</taxon>
        <taxon>Metazoa</taxon>
        <taxon>Chordata</taxon>
        <taxon>Craniata</taxon>
        <taxon>Vertebrata</taxon>
        <taxon>Euteleostomi</taxon>
        <taxon>Actinopterygii</taxon>
        <taxon>Neopterygii</taxon>
        <taxon>Teleostei</taxon>
        <taxon>Ostariophysi</taxon>
        <taxon>Siluriformes</taxon>
        <taxon>Ictaluridae</taxon>
        <taxon>Ameiurus</taxon>
    </lineage>
</organism>
<dbReference type="GO" id="GO:0031514">
    <property type="term" value="C:motile cilium"/>
    <property type="evidence" value="ECO:0007669"/>
    <property type="project" value="UniProtKB-SubCell"/>
</dbReference>
<dbReference type="SUPFAM" id="SSF82185">
    <property type="entry name" value="Histone H3 K4-specific methyltransferase SET7/9 N-terminal domain"/>
    <property type="match status" value="2"/>
</dbReference>
<protein>
    <recommendedName>
        <fullName evidence="12">Radial spoke head 10 homolog B2</fullName>
    </recommendedName>
</protein>
<dbReference type="PANTHER" id="PTHR46613">
    <property type="entry name" value="RADIAL SPOKE HEAD 10 HOMOLOG B-RELATED"/>
    <property type="match status" value="1"/>
</dbReference>
<evidence type="ECO:0000256" key="1">
    <source>
        <dbReference type="ARBA" id="ARBA00004230"/>
    </source>
</evidence>
<keyword evidence="11" id="KW-1185">Reference proteome</keyword>
<evidence type="ECO:0000256" key="6">
    <source>
        <dbReference type="ARBA" id="ARBA00023069"/>
    </source>
</evidence>
<dbReference type="GO" id="GO:0005930">
    <property type="term" value="C:axoneme"/>
    <property type="evidence" value="ECO:0007669"/>
    <property type="project" value="UniProtKB-SubCell"/>
</dbReference>
<feature type="region of interest" description="Disordered" evidence="9">
    <location>
        <begin position="798"/>
        <end position="858"/>
    </location>
</feature>
<dbReference type="InterPro" id="IPR003409">
    <property type="entry name" value="MORN"/>
</dbReference>
<evidence type="ECO:0000256" key="4">
    <source>
        <dbReference type="ARBA" id="ARBA00022737"/>
    </source>
</evidence>
<evidence type="ECO:0000313" key="11">
    <source>
        <dbReference type="Proteomes" id="UP000593565"/>
    </source>
</evidence>
<keyword evidence="5" id="KW-0282">Flagellum</keyword>
<name>A0A7J6AR37_AMEME</name>
<keyword evidence="8" id="KW-0966">Cell projection</keyword>
<dbReference type="Pfam" id="PF02493">
    <property type="entry name" value="MORN"/>
    <property type="match status" value="9"/>
</dbReference>
<evidence type="ECO:0000256" key="7">
    <source>
        <dbReference type="ARBA" id="ARBA00023212"/>
    </source>
</evidence>
<keyword evidence="3" id="KW-0963">Cytoplasm</keyword>
<evidence type="ECO:0008006" key="12">
    <source>
        <dbReference type="Google" id="ProtNLM"/>
    </source>
</evidence>
<evidence type="ECO:0000256" key="8">
    <source>
        <dbReference type="ARBA" id="ARBA00023273"/>
    </source>
</evidence>
<dbReference type="EMBL" id="JAAGNN010000009">
    <property type="protein sequence ID" value="KAF4085230.1"/>
    <property type="molecule type" value="Genomic_DNA"/>
</dbReference>
<evidence type="ECO:0000256" key="3">
    <source>
        <dbReference type="ARBA" id="ARBA00022490"/>
    </source>
</evidence>
<feature type="region of interest" description="Disordered" evidence="9">
    <location>
        <begin position="1"/>
        <end position="39"/>
    </location>
</feature>